<evidence type="ECO:0000313" key="8">
    <source>
        <dbReference type="EMBL" id="CAH1272965.1"/>
    </source>
</evidence>
<dbReference type="InterPro" id="IPR009523">
    <property type="entry name" value="Prokineticin"/>
</dbReference>
<proteinExistence type="inferred from homology"/>
<evidence type="ECO:0000256" key="3">
    <source>
        <dbReference type="ARBA" id="ARBA00022525"/>
    </source>
</evidence>
<evidence type="ECO:0000259" key="7">
    <source>
        <dbReference type="Pfam" id="PF06607"/>
    </source>
</evidence>
<evidence type="ECO:0000313" key="9">
    <source>
        <dbReference type="Proteomes" id="UP000838412"/>
    </source>
</evidence>
<protein>
    <submittedName>
        <fullName evidence="8">PROK2 protein</fullName>
    </submittedName>
</protein>
<dbReference type="EMBL" id="OV696694">
    <property type="protein sequence ID" value="CAH1272965.1"/>
    <property type="molecule type" value="Genomic_DNA"/>
</dbReference>
<dbReference type="Gene3D" id="2.10.80.10">
    <property type="entry name" value="Lipase, subunit A"/>
    <property type="match status" value="1"/>
</dbReference>
<dbReference type="SUPFAM" id="SSF57190">
    <property type="entry name" value="Colipase-like"/>
    <property type="match status" value="1"/>
</dbReference>
<reference evidence="8" key="1">
    <citation type="submission" date="2022-01" db="EMBL/GenBank/DDBJ databases">
        <authorList>
            <person name="Braso-Vives M."/>
        </authorList>
    </citation>
    <scope>NUCLEOTIDE SEQUENCE</scope>
</reference>
<accession>A0A8K0F0H9</accession>
<keyword evidence="3" id="KW-0964">Secreted</keyword>
<evidence type="ECO:0000256" key="6">
    <source>
        <dbReference type="ARBA" id="ARBA00023259"/>
    </source>
</evidence>
<dbReference type="Pfam" id="PF06607">
    <property type="entry name" value="Prokineticin"/>
    <property type="match status" value="1"/>
</dbReference>
<gene>
    <name evidence="8" type="primary">PROK2</name>
    <name evidence="8" type="ORF">BLAG_LOCUS24455</name>
</gene>
<keyword evidence="9" id="KW-1185">Reference proteome</keyword>
<evidence type="ECO:0000256" key="1">
    <source>
        <dbReference type="ARBA" id="ARBA00004613"/>
    </source>
</evidence>
<dbReference type="GO" id="GO:0090729">
    <property type="term" value="F:toxin activity"/>
    <property type="evidence" value="ECO:0007669"/>
    <property type="project" value="UniProtKB-KW"/>
</dbReference>
<keyword evidence="6" id="KW-1213">G-protein coupled receptor impairing toxin</keyword>
<comment type="subcellular location">
    <subcellularLocation>
        <location evidence="1">Secreted</location>
    </subcellularLocation>
</comment>
<sequence length="208" mass="22643">MTQQGKIWGIRTCVKTPWDVPLGRRRDDHEASPVSAAYPRVPSHLQDRLSGHGSPDGTRFLLWHDSVTHSYGRKPIGRIAANAGTATTRRDSRTDTEMFPHPRAMVARALLLAFLLAERSACQFVVTGACDSDSDCQTSGHGGCCARWNPSASTNVCKELGNEGDLCHVAASQLPFPFSGRRRFWRCPCAQDMACVQSSPGSLIGACE</sequence>
<dbReference type="GO" id="GO:0005576">
    <property type="term" value="C:extracellular region"/>
    <property type="evidence" value="ECO:0007669"/>
    <property type="project" value="UniProtKB-SubCell"/>
</dbReference>
<organism evidence="8 9">
    <name type="scientific">Branchiostoma lanceolatum</name>
    <name type="common">Common lancelet</name>
    <name type="synonym">Amphioxus lanceolatum</name>
    <dbReference type="NCBI Taxonomy" id="7740"/>
    <lineage>
        <taxon>Eukaryota</taxon>
        <taxon>Metazoa</taxon>
        <taxon>Chordata</taxon>
        <taxon>Cephalochordata</taxon>
        <taxon>Leptocardii</taxon>
        <taxon>Amphioxiformes</taxon>
        <taxon>Branchiostomatidae</taxon>
        <taxon>Branchiostoma</taxon>
    </lineage>
</organism>
<dbReference type="AlphaFoldDB" id="A0A8K0F0H9"/>
<dbReference type="PANTHER" id="PTHR18821:SF2">
    <property type="entry name" value="DICKKOPF-RELATED PROTEIN 3-LIKE"/>
    <property type="match status" value="1"/>
</dbReference>
<evidence type="ECO:0000256" key="4">
    <source>
        <dbReference type="ARBA" id="ARBA00022656"/>
    </source>
</evidence>
<dbReference type="Proteomes" id="UP000838412">
    <property type="component" value="Chromosome 9"/>
</dbReference>
<feature type="domain" description="Prokineticin" evidence="7">
    <location>
        <begin position="110"/>
        <end position="199"/>
    </location>
</feature>
<keyword evidence="4" id="KW-0800">Toxin</keyword>
<evidence type="ECO:0000256" key="5">
    <source>
        <dbReference type="ARBA" id="ARBA00023157"/>
    </source>
</evidence>
<name>A0A8K0F0H9_BRALA</name>
<comment type="similarity">
    <text evidence="2">Belongs to the AVIT (prokineticin) family.</text>
</comment>
<dbReference type="FunFam" id="2.10.80.10:FF:000007">
    <property type="entry name" value="Uncharacterized protein"/>
    <property type="match status" value="1"/>
</dbReference>
<evidence type="ECO:0000256" key="2">
    <source>
        <dbReference type="ARBA" id="ARBA00006999"/>
    </source>
</evidence>
<dbReference type="PANTHER" id="PTHR18821">
    <property type="entry name" value="PROKINETICIN"/>
    <property type="match status" value="1"/>
</dbReference>
<dbReference type="InterPro" id="IPR023569">
    <property type="entry name" value="Prokineticin_domain"/>
</dbReference>
<dbReference type="OrthoDB" id="10014391at2759"/>
<keyword evidence="5" id="KW-1015">Disulfide bond</keyword>